<reference evidence="1" key="1">
    <citation type="submission" date="2020-10" db="EMBL/GenBank/DDBJ databases">
        <authorList>
            <person name="Kusch S."/>
        </authorList>
    </citation>
    <scope>NUCLEOTIDE SEQUENCE</scope>
    <source>
        <strain evidence="1">SwB9</strain>
    </source>
</reference>
<evidence type="ECO:0000313" key="2">
    <source>
        <dbReference type="Proteomes" id="UP000624404"/>
    </source>
</evidence>
<dbReference type="OrthoDB" id="10463918at2759"/>
<accession>A0A8H2ZME7</accession>
<keyword evidence="2" id="KW-1185">Reference proteome</keyword>
<name>A0A8H2ZME7_9HELO</name>
<evidence type="ECO:0000313" key="1">
    <source>
        <dbReference type="EMBL" id="CAD6444362.1"/>
    </source>
</evidence>
<proteinExistence type="predicted"/>
<organism evidence="1 2">
    <name type="scientific">Sclerotinia trifoliorum</name>
    <dbReference type="NCBI Taxonomy" id="28548"/>
    <lineage>
        <taxon>Eukaryota</taxon>
        <taxon>Fungi</taxon>
        <taxon>Dikarya</taxon>
        <taxon>Ascomycota</taxon>
        <taxon>Pezizomycotina</taxon>
        <taxon>Leotiomycetes</taxon>
        <taxon>Helotiales</taxon>
        <taxon>Sclerotiniaceae</taxon>
        <taxon>Sclerotinia</taxon>
    </lineage>
</organism>
<gene>
    <name evidence="1" type="ORF">SCLTRI_LOCUS4154</name>
</gene>
<comment type="caution">
    <text evidence="1">The sequence shown here is derived from an EMBL/GenBank/DDBJ whole genome shotgun (WGS) entry which is preliminary data.</text>
</comment>
<dbReference type="Proteomes" id="UP000624404">
    <property type="component" value="Unassembled WGS sequence"/>
</dbReference>
<dbReference type="AlphaFoldDB" id="A0A8H2ZME7"/>
<dbReference type="EMBL" id="CAJHIA010000012">
    <property type="protein sequence ID" value="CAD6444362.1"/>
    <property type="molecule type" value="Genomic_DNA"/>
</dbReference>
<protein>
    <submittedName>
        <fullName evidence="1">A93e2000-6583-4561-9a72-fd2fe4af30f0</fullName>
    </submittedName>
</protein>
<sequence>MSCAGRAVSGPRCLYYGSAWKIAEDGLSSDQSQTATANSTIIDFSEWQQTILIARAKVHAEDYNEFASVLLAVARPQPPLLLSPVTNRFIVKQKKSDKLSAFRDER</sequence>